<dbReference type="OrthoDB" id="9815923at2"/>
<dbReference type="GO" id="GO:0016740">
    <property type="term" value="F:transferase activity"/>
    <property type="evidence" value="ECO:0007669"/>
    <property type="project" value="UniProtKB-KW"/>
</dbReference>
<evidence type="ECO:0000256" key="1">
    <source>
        <dbReference type="ARBA" id="ARBA00038494"/>
    </source>
</evidence>
<dbReference type="PANTHER" id="PTHR43630">
    <property type="entry name" value="POLY-BETA-1,6-N-ACETYL-D-GLUCOSAMINE SYNTHASE"/>
    <property type="match status" value="1"/>
</dbReference>
<organism evidence="3 4">
    <name type="scientific">Caulobacter mirabilis</name>
    <dbReference type="NCBI Taxonomy" id="69666"/>
    <lineage>
        <taxon>Bacteria</taxon>
        <taxon>Pseudomonadati</taxon>
        <taxon>Pseudomonadota</taxon>
        <taxon>Alphaproteobacteria</taxon>
        <taxon>Caulobacterales</taxon>
        <taxon>Caulobacteraceae</taxon>
        <taxon>Caulobacter</taxon>
    </lineage>
</organism>
<evidence type="ECO:0000313" key="3">
    <source>
        <dbReference type="EMBL" id="ATQ44578.1"/>
    </source>
</evidence>
<name>A0A2D2B2V2_9CAUL</name>
<evidence type="ECO:0000313" key="4">
    <source>
        <dbReference type="Proteomes" id="UP000228945"/>
    </source>
</evidence>
<dbReference type="SUPFAM" id="SSF53448">
    <property type="entry name" value="Nucleotide-diphospho-sugar transferases"/>
    <property type="match status" value="1"/>
</dbReference>
<dbReference type="RefSeq" id="WP_099623826.1">
    <property type="nucleotide sequence ID" value="NZ_CP024201.1"/>
</dbReference>
<dbReference type="Pfam" id="PF00535">
    <property type="entry name" value="Glycos_transf_2"/>
    <property type="match status" value="1"/>
</dbReference>
<dbReference type="Proteomes" id="UP000228945">
    <property type="component" value="Chromosome"/>
</dbReference>
<dbReference type="PANTHER" id="PTHR43630:SF2">
    <property type="entry name" value="GLYCOSYLTRANSFERASE"/>
    <property type="match status" value="1"/>
</dbReference>
<dbReference type="CDD" id="cd02511">
    <property type="entry name" value="Beta4Glucosyltransferase"/>
    <property type="match status" value="1"/>
</dbReference>
<protein>
    <submittedName>
        <fullName evidence="3">Glycosyl transferase</fullName>
    </submittedName>
</protein>
<dbReference type="InterPro" id="IPR029044">
    <property type="entry name" value="Nucleotide-diphossugar_trans"/>
</dbReference>
<dbReference type="AlphaFoldDB" id="A0A2D2B2V2"/>
<proteinExistence type="inferred from homology"/>
<gene>
    <name evidence="3" type="ORF">CSW64_20380</name>
</gene>
<keyword evidence="4" id="KW-1185">Reference proteome</keyword>
<evidence type="ECO:0000259" key="2">
    <source>
        <dbReference type="Pfam" id="PF00535"/>
    </source>
</evidence>
<dbReference type="InterPro" id="IPR001173">
    <property type="entry name" value="Glyco_trans_2-like"/>
</dbReference>
<feature type="domain" description="Glycosyltransferase 2-like" evidence="2">
    <location>
        <begin position="6"/>
        <end position="111"/>
    </location>
</feature>
<sequence>MRLSGLVCAHNEEARLAECLRALAFCDEVVVVADRCTDRTQEIARHAGAKVIDGVFPLESQRKIAGVEACGGDWVIEVDADELIDTSLADEIRRTIESAPNGDYFQIPIDNYVGATLVRNGWGGSFGTSSVARLYRRQTKHWKPQRVHPGVTFDGRLAGSLRGAIKHKVDDDIGDMIDRLNRYTALRAQDLADSGKPGKLWDNVFRGFRRFYKCYVNRKGRTEGDLGFLIALMAGLYPVLSHLRAKEILQDRARAAAAPARDLPDVVGLRAR</sequence>
<reference evidence="3 4" key="1">
    <citation type="submission" date="2017-10" db="EMBL/GenBank/DDBJ databases">
        <title>Genome sequence of Caulobacter mirabilis FWC38.</title>
        <authorList>
            <person name="Fiebig A."/>
            <person name="Crosson S."/>
        </authorList>
    </citation>
    <scope>NUCLEOTIDE SEQUENCE [LARGE SCALE GENOMIC DNA]</scope>
    <source>
        <strain evidence="3 4">FWC 38</strain>
    </source>
</reference>
<comment type="similarity">
    <text evidence="1">Belongs to the glycosyltransferase 2 family. WaaE/KdtX subfamily.</text>
</comment>
<keyword evidence="3" id="KW-0808">Transferase</keyword>
<dbReference type="KEGG" id="cmb:CSW64_20380"/>
<dbReference type="Gene3D" id="3.90.550.10">
    <property type="entry name" value="Spore Coat Polysaccharide Biosynthesis Protein SpsA, Chain A"/>
    <property type="match status" value="1"/>
</dbReference>
<dbReference type="EMBL" id="CP024201">
    <property type="protein sequence ID" value="ATQ44578.1"/>
    <property type="molecule type" value="Genomic_DNA"/>
</dbReference>
<accession>A0A2D2B2V2</accession>